<dbReference type="OrthoDB" id="200398at2759"/>
<feature type="region of interest" description="Disordered" evidence="4">
    <location>
        <begin position="133"/>
        <end position="181"/>
    </location>
</feature>
<evidence type="ECO:0000256" key="1">
    <source>
        <dbReference type="ARBA" id="ARBA00008998"/>
    </source>
</evidence>
<dbReference type="InParanoid" id="A0A1X7VGS0"/>
<dbReference type="EnsemblMetazoa" id="Aqu2.1.39158_001">
    <property type="protein sequence ID" value="Aqu2.1.39158_001"/>
    <property type="gene ID" value="Aqu2.1.39158"/>
</dbReference>
<dbReference type="PANTHER" id="PTHR13049:SF2">
    <property type="entry name" value="COILED-COIL DOMAIN-CONTAINING PROTEIN 25"/>
    <property type="match status" value="1"/>
</dbReference>
<accession>A0A1X7VGS0</accession>
<dbReference type="EnsemblMetazoa" id="XM_011411991.2">
    <property type="protein sequence ID" value="XP_011410293.2"/>
    <property type="gene ID" value="LOC100634638"/>
</dbReference>
<dbReference type="KEGG" id="aqu:100634638"/>
<protein>
    <recommendedName>
        <fullName evidence="2">Coiled-coil domain-containing protein 25</fullName>
    </recommendedName>
</protein>
<evidence type="ECO:0000259" key="5">
    <source>
        <dbReference type="Pfam" id="PF05670"/>
    </source>
</evidence>
<organism evidence="6">
    <name type="scientific">Amphimedon queenslandica</name>
    <name type="common">Sponge</name>
    <dbReference type="NCBI Taxonomy" id="400682"/>
    <lineage>
        <taxon>Eukaryota</taxon>
        <taxon>Metazoa</taxon>
        <taxon>Porifera</taxon>
        <taxon>Demospongiae</taxon>
        <taxon>Heteroscleromorpha</taxon>
        <taxon>Haplosclerida</taxon>
        <taxon>Niphatidae</taxon>
        <taxon>Amphimedon</taxon>
    </lineage>
</organism>
<evidence type="ECO:0000313" key="7">
    <source>
        <dbReference type="Proteomes" id="UP000007879"/>
    </source>
</evidence>
<comment type="subunit">
    <text evidence="3">Interacts (via cytoplasmic region) with ILK.</text>
</comment>
<evidence type="ECO:0000256" key="2">
    <source>
        <dbReference type="ARBA" id="ARBA00016700"/>
    </source>
</evidence>
<dbReference type="Pfam" id="PF05670">
    <property type="entry name" value="NFACT-R_1"/>
    <property type="match status" value="1"/>
</dbReference>
<comment type="similarity">
    <text evidence="1">Belongs to the CCDC25 family.</text>
</comment>
<proteinExistence type="inferred from homology"/>
<reference evidence="7" key="1">
    <citation type="journal article" date="2010" name="Nature">
        <title>The Amphimedon queenslandica genome and the evolution of animal complexity.</title>
        <authorList>
            <person name="Srivastava M."/>
            <person name="Simakov O."/>
            <person name="Chapman J."/>
            <person name="Fahey B."/>
            <person name="Gauthier M.E."/>
            <person name="Mitros T."/>
            <person name="Richards G.S."/>
            <person name="Conaco C."/>
            <person name="Dacre M."/>
            <person name="Hellsten U."/>
            <person name="Larroux C."/>
            <person name="Putnam N.H."/>
            <person name="Stanke M."/>
            <person name="Adamska M."/>
            <person name="Darling A."/>
            <person name="Degnan S.M."/>
            <person name="Oakley T.H."/>
            <person name="Plachetzki D.C."/>
            <person name="Zhai Y."/>
            <person name="Adamski M."/>
            <person name="Calcino A."/>
            <person name="Cummins S.F."/>
            <person name="Goodstein D.M."/>
            <person name="Harris C."/>
            <person name="Jackson D.J."/>
            <person name="Leys S.P."/>
            <person name="Shu S."/>
            <person name="Woodcroft B.J."/>
            <person name="Vervoort M."/>
            <person name="Kosik K.S."/>
            <person name="Manning G."/>
            <person name="Degnan B.M."/>
            <person name="Rokhsar D.S."/>
        </authorList>
    </citation>
    <scope>NUCLEOTIDE SEQUENCE [LARGE SCALE GENOMIC DNA]</scope>
</reference>
<dbReference type="AlphaFoldDB" id="A0A1X7VGS0"/>
<gene>
    <name evidence="6" type="primary">100634638</name>
</gene>
<dbReference type="PANTHER" id="PTHR13049">
    <property type="entry name" value="DUF814-RELATED"/>
    <property type="match status" value="1"/>
</dbReference>
<keyword evidence="7" id="KW-1185">Reference proteome</keyword>
<evidence type="ECO:0000256" key="3">
    <source>
        <dbReference type="ARBA" id="ARBA00024214"/>
    </source>
</evidence>
<reference evidence="6" key="2">
    <citation type="submission" date="2017-05" db="UniProtKB">
        <authorList>
            <consortium name="EnsemblMetazoa"/>
        </authorList>
    </citation>
    <scope>IDENTIFICATION</scope>
</reference>
<evidence type="ECO:0000256" key="4">
    <source>
        <dbReference type="SAM" id="MobiDB-lite"/>
    </source>
</evidence>
<dbReference type="InterPro" id="IPR039730">
    <property type="entry name" value="Jlp2/Ccd25"/>
</dbReference>
<name>A0A1X7VGS0_AMPQE</name>
<evidence type="ECO:0000313" key="6">
    <source>
        <dbReference type="EnsemblMetazoa" id="Aqu2.1.39158_001"/>
    </source>
</evidence>
<dbReference type="Proteomes" id="UP000007879">
    <property type="component" value="Unassembled WGS sequence"/>
</dbReference>
<feature type="domain" description="NFACT RNA-binding" evidence="5">
    <location>
        <begin position="1"/>
        <end position="112"/>
    </location>
</feature>
<sequence length="213" mass="25303">MVFYFLSKVVDPPMIIYMGIDKHENEELLKWGFPEDVWFHVEDMSSAHVYLRPPMGMSIDDIPKEVIADCAQLVKANSIQGSKTPSVRVIYTPFPNLMKTPDMDVGQVGFHDGKKSRIVVVEKKDHDILRRLNKTKEEKNPNLREEKEARDRKERQEMRKKREEERRLEKEKIERAKKEEELRSYQSIMTDENMKTNKLEEGFDYKAFEDDFM</sequence>
<dbReference type="STRING" id="400682.A0A1X7VGS0"/>
<dbReference type="InterPro" id="IPR008532">
    <property type="entry name" value="NFACT_RNA-bd"/>
</dbReference>